<keyword evidence="15" id="KW-0010">Activator</keyword>
<dbReference type="InterPro" id="IPR043151">
    <property type="entry name" value="BAH_sf"/>
</dbReference>
<evidence type="ECO:0000259" key="22">
    <source>
        <dbReference type="PROSITE" id="PS50868"/>
    </source>
</evidence>
<evidence type="ECO:0000256" key="4">
    <source>
        <dbReference type="ARBA" id="ARBA00022553"/>
    </source>
</evidence>
<dbReference type="InterPro" id="IPR011011">
    <property type="entry name" value="Znf_FYVE_PHD"/>
</dbReference>
<proteinExistence type="predicted"/>
<feature type="compositionally biased region" description="Polar residues" evidence="19">
    <location>
        <begin position="69"/>
        <end position="82"/>
    </location>
</feature>
<dbReference type="Pfam" id="PF17907">
    <property type="entry name" value="AWS"/>
    <property type="match status" value="1"/>
</dbReference>
<dbReference type="InterPro" id="IPR036427">
    <property type="entry name" value="Bromodomain-like_sf"/>
</dbReference>
<keyword evidence="13" id="KW-0805">Transcription regulation</keyword>
<sequence>MDSKIQGGTTTPPPLLSGVPAGEREKDGGGGKKEEEEEKKRDREKEGAAAVSAGTGGAGAGGQGGASGDQSHFSIKESSLSEGNVKLKIGLQAKRMKKPPKILENYVCRPAFRATMKHTGRGGGSARGNRAVATSDGLGSQSQSPSQGREKEREKSPSVNRPAPSSSSTPSAKAPTPPPPAPPSASTTTLTPSQVNGSGPAKRGSPKMDCKSDAKPDMKAATTTSERPLNLHRPSPDSKTHPSGKKTPTPQSNPRTSSPSPPLPASKEPSFEGVKPPQYTYSTESQRDKDKGVQNWGAPTVTEKLAQLIATCPPSKTPKPAKPAKVDPTLPLPSSGFMAPTAKQRDRAMANRNTYSRMVHLSPPPPVSRPPGHHARESPALAEESSASEVEQDRDSPRDLTKCPPPTGTGKPEGKDKGASNQSLRVERGKSSSPSKRSPNRDSSRPGRTTSPPEPVRQRAPSSPEPDGDDGPQTPLRDDSPDSSIDSPAEQDSKPLKKRRGRKPRWTRILNKAQGHRAGQDSLFDQSKTTMPLSSSLEIPSPPVKRPVGRPPNPNKVKPNPVPQNPGSQLFPPQPKKRGRPKSKMPRLDAPARGCLPNKMAPSKVFSSLLKSKEEQDPPVLHPEVDLNPPKPMPRKRGRPKRLPPTLPQEGQPPTLAPESGDMGDKRFRSKGNGQLIMKTIIGKINKMKSMKRKRILSQILLGPRPEDTPKATSGVVGSVEAATQSLSSLAASFGGKLGPQINVSKKGTIYMGKRRGRKPKAASNTAATTPPPEPFLSPNTTSPLHHHQSQSQQQHQLSSSEVFPSPSLSQSSGGHSPISDASFVEPGSVHFAGHSHYSNSHHNHNTFSFPPPTFSAPNPRNPGLGPSSAMATAASQKKSSCRGYHHHHHHYRQHYHYHKLSPPRPLHPTSPAPLSELKEATPSPVSESHSEETVPSDSGIGTDNNSTSDRGEKAGGAGGLGGIGMPPGMGSGLLMPGVIGSAMGPGVGLNSRGRRRHSTVLMEHPSPSPSPHGVRSSPDPRRPHPAVPASSLIGHKEKHKHKCKRRSHGCPGYDKLKRQKRKRKKKYLQLRSRRHDPDFLAELDEIVVRLSEIRIAHRTTGHRLGSGIGIAAGTSRVPGVGSRASGGIGGTGGPPPHHYVHRDLLPTIFRVNFGSFYSHPAYSCDPLHYVRKPDMKKKRGRPPKLRESMSEVPFVPGLGFPLSSGGFYHPSYSVPYSSGPLGLGYYRGYPPASALYPHPHHQSPHTAPSHHSHHSPSFPPPPPTSYMHHHHPSHLLLNPSKFHKKKHKLLRQEYLGGGRSPVLYPPMSSELSFNWHHKHKHRHKHRERCAEEDREEAARGGSGSRASAGISDSGASGKGERVSSLGMTESLQRCRFGRDTSSISTSKQAAATSANSPSSSSSSSAERYKRKESSMSCLGPSRLALGSSSKGHHPVESWFRMGSTKADYSKLARGHVAPGQGPFSDGRAEDPAGCSDSEDEEPLSPTEDVEAGAHDSPNLTNLFASALTRTTLKGGRSRKTEAAESSRFSRVDRPMRKDRSTSAERRELGSSGIQTRGVALSTSEGPEGSLHHRQQHHHPPSLFHSHGSASSSSCLSPSQDCCVDASLPHHSHRAQPSKHSLHHVNKILRAKKLQRQARTGNNVVKKRGPGRPRKHPLPSPPPSPPPVVELNQARHRDRGGERPAGSRGWEGDTVTDAIESVVQGQRRKGQKRKHWDRDGEEEEEEEEEDGEVEETEERLPDREENLGNLVARSRTGTGRSWLTQDELQQFRGPVESKPDGHCSPERPGTVSREQAPPMPITSQREKRPARPPKKKFQKAGLYSDVYKTEDPRSQLLQLKKEKLEYIPGEHDYGLFPAPIHVGKYLRQKRIDFQLPYDILWLWKHDQLYKRPDVPLYKKIRSNVYVDVKPLSGYEATTCNCRPREESTEKGCLDDCLNRMSFAECSPSTCPCAEQCDNQHIQRHEWVQCLERFRAEGKGWGIRTKEALRSGQFIIEYLGEVVSEQEFRSRMMEQYFSHSGHYCLNLDSGMVIDSYRMGNEARFINHSCEPNCEMQKWSVNGVYRIGLFALKDITSGTELTYDYNFHSFNTEEQQVCKCGSESCRGIIGGKSQRINGLPGKTGGTRRLGRLKEKRKSKHQLKKRHRVFLLRNWEKMREKQELLKREGERERDASSLSIYTRWGGVIRDDGNIKSDVFLTQFSALQTSRSVRTRRLAAAEENTEVTRTARLAHIFKEICDMITSYKDSAGQTLAAPLVNLPSRKRNSQYYEKVSDPLDLSTIEKQILTGHYKTVEAFDTDMLKVFRNAEKYYGRKSSVGRDVCRLRKAYYSARHEAAVQIDEIVGETASEADSSDSLERDHGHHHHGGGGGPGSHDKDDDVIRCICGMYKDEGLMIQCEKCMVWQHFDCMRLETEVEHYLCEQCDPRAVDREVPMIPQPSYAQAGSVYYICLLRDDLLLHQGDCVYLMRDSRRTPEGQPVRQSYRLLSHINRDKLDIFRIEKLWKNEKGERFAFGHHYFRPHETHHSPSRRFYQNELFRMPLYEIIPLEAVVGTCCVLDLYTYCKGRPKNVKEQDVYICDYRLDKSAHLFYKIHRNRYPVCTKPYAFNHFPKRLTPKRDFSPHYVPDNYKRNGGRSAWKSEQPKGAGVCEDDGSSCDRGDDFPPEAEDSRGVDDDMDMPPEDTELLPAKPRRPEQDGEGDEDEDEEEDEEEGQDTEERKELEESSTERIGELLELPSSSASSPLHHPVLGRREAQRERLNKILLDLLHRTPSKNGEGPGTKQGAASQLNPSERHDRALFKRKAAAGRAEEAFADKAGTRSLTFICRLLMSLISWRRARGGGYGGGRSDSAISWAENKVATCLSSTLPFTLCEQAAENGETARRDNEHCRLSDH</sequence>
<feature type="compositionally biased region" description="Basic residues" evidence="19">
    <location>
        <begin position="1239"/>
        <end position="1255"/>
    </location>
</feature>
<dbReference type="InterPro" id="IPR001965">
    <property type="entry name" value="Znf_PHD"/>
</dbReference>
<feature type="compositionally biased region" description="Gly residues" evidence="19">
    <location>
        <begin position="54"/>
        <end position="67"/>
    </location>
</feature>
<feature type="region of interest" description="Disordered" evidence="19">
    <location>
        <begin position="2346"/>
        <end position="2373"/>
    </location>
</feature>
<feature type="compositionally biased region" description="Basic residues" evidence="19">
    <location>
        <begin position="1037"/>
        <end position="1049"/>
    </location>
</feature>
<dbReference type="GO" id="GO:0008270">
    <property type="term" value="F:zinc ion binding"/>
    <property type="evidence" value="ECO:0007669"/>
    <property type="project" value="UniProtKB-KW"/>
</dbReference>
<feature type="compositionally biased region" description="Acidic residues" evidence="19">
    <location>
        <begin position="1719"/>
        <end position="1737"/>
    </location>
</feature>
<evidence type="ECO:0000313" key="25">
    <source>
        <dbReference type="EMBL" id="TKS88351.1"/>
    </source>
</evidence>
<dbReference type="SUPFAM" id="SSF57903">
    <property type="entry name" value="FYVE/PHD zinc finger"/>
    <property type="match status" value="1"/>
</dbReference>
<dbReference type="CDD" id="cd04717">
    <property type="entry name" value="BAH_polybromo"/>
    <property type="match status" value="1"/>
</dbReference>
<feature type="compositionally biased region" description="Basic and acidic residues" evidence="19">
    <location>
        <begin position="391"/>
        <end position="401"/>
    </location>
</feature>
<feature type="compositionally biased region" description="Low complexity" evidence="19">
    <location>
        <begin position="1581"/>
        <end position="1599"/>
    </location>
</feature>
<dbReference type="SMART" id="SM00570">
    <property type="entry name" value="AWS"/>
    <property type="match status" value="1"/>
</dbReference>
<dbReference type="InterPro" id="IPR043319">
    <property type="entry name" value="PHD_ASH1L"/>
</dbReference>
<keyword evidence="7" id="KW-0949">S-adenosyl-L-methionine</keyword>
<feature type="compositionally biased region" description="Polar residues" evidence="19">
    <location>
        <begin position="1"/>
        <end position="10"/>
    </location>
</feature>
<keyword evidence="16" id="KW-0804">Transcription</keyword>
<evidence type="ECO:0000259" key="24">
    <source>
        <dbReference type="PROSITE" id="PS51215"/>
    </source>
</evidence>
<dbReference type="InterPro" id="IPR046341">
    <property type="entry name" value="SET_dom_sf"/>
</dbReference>
<feature type="region of interest" description="Disordered" evidence="19">
    <location>
        <begin position="1451"/>
        <end position="1820"/>
    </location>
</feature>
<feature type="region of interest" description="Disordered" evidence="19">
    <location>
        <begin position="116"/>
        <end position="299"/>
    </location>
</feature>
<feature type="compositionally biased region" description="Basic and acidic residues" evidence="19">
    <location>
        <begin position="1775"/>
        <end position="1785"/>
    </location>
</feature>
<keyword evidence="10" id="KW-0863">Zinc-finger</keyword>
<feature type="region of interest" description="Disordered" evidence="19">
    <location>
        <begin position="1"/>
        <end position="84"/>
    </location>
</feature>
<dbReference type="CDD" id="cd15548">
    <property type="entry name" value="PHD_ASH1L"/>
    <property type="match status" value="1"/>
</dbReference>
<feature type="compositionally biased region" description="Basic and acidic residues" evidence="19">
    <location>
        <begin position="2653"/>
        <end position="2671"/>
    </location>
</feature>
<keyword evidence="4" id="KW-0597">Phosphoprotein</keyword>
<evidence type="ECO:0000256" key="7">
    <source>
        <dbReference type="ARBA" id="ARBA00022691"/>
    </source>
</evidence>
<evidence type="ECO:0000256" key="16">
    <source>
        <dbReference type="ARBA" id="ARBA00023163"/>
    </source>
</evidence>
<dbReference type="GO" id="GO:0042800">
    <property type="term" value="F:histone H3K4 methyltransferase activity"/>
    <property type="evidence" value="ECO:0007669"/>
    <property type="project" value="TreeGrafter"/>
</dbReference>
<dbReference type="SUPFAM" id="SSF82199">
    <property type="entry name" value="SET domain"/>
    <property type="match status" value="1"/>
</dbReference>
<dbReference type="CDD" id="cd19174">
    <property type="entry name" value="SET_ASH1L"/>
    <property type="match status" value="1"/>
</dbReference>
<keyword evidence="11" id="KW-0862">Zinc</keyword>
<keyword evidence="9" id="KW-0677">Repeat</keyword>
<feature type="compositionally biased region" description="Basic and acidic residues" evidence="19">
    <location>
        <begin position="206"/>
        <end position="218"/>
    </location>
</feature>
<keyword evidence="12" id="KW-0156">Chromatin regulator</keyword>
<evidence type="ECO:0000259" key="23">
    <source>
        <dbReference type="PROSITE" id="PS51038"/>
    </source>
</evidence>
<dbReference type="SMART" id="SM00384">
    <property type="entry name" value="AT_hook"/>
    <property type="match status" value="7"/>
</dbReference>
<dbReference type="PROSITE" id="PS51038">
    <property type="entry name" value="BAH"/>
    <property type="match status" value="1"/>
</dbReference>
<dbReference type="GO" id="GO:0003677">
    <property type="term" value="F:DNA binding"/>
    <property type="evidence" value="ECO:0007669"/>
    <property type="project" value="InterPro"/>
</dbReference>
<evidence type="ECO:0000313" key="26">
    <source>
        <dbReference type="Proteomes" id="UP000298787"/>
    </source>
</evidence>
<feature type="region of interest" description="Disordered" evidence="19">
    <location>
        <begin position="2767"/>
        <end position="2791"/>
    </location>
</feature>
<evidence type="ECO:0000256" key="6">
    <source>
        <dbReference type="ARBA" id="ARBA00022679"/>
    </source>
</evidence>
<dbReference type="Pfam" id="PF01426">
    <property type="entry name" value="BAH"/>
    <property type="match status" value="1"/>
</dbReference>
<dbReference type="InterPro" id="IPR019786">
    <property type="entry name" value="Zinc_finger_PHD-type_CS"/>
</dbReference>
<dbReference type="CDD" id="cd05525">
    <property type="entry name" value="Bromo_ASH1"/>
    <property type="match status" value="1"/>
</dbReference>
<dbReference type="InterPro" id="IPR013083">
    <property type="entry name" value="Znf_RING/FYVE/PHD"/>
</dbReference>
<dbReference type="PROSITE" id="PS51215">
    <property type="entry name" value="AWS"/>
    <property type="match status" value="1"/>
</dbReference>
<feature type="compositionally biased region" description="Low complexity" evidence="19">
    <location>
        <begin position="184"/>
        <end position="193"/>
    </location>
</feature>
<feature type="compositionally biased region" description="Basic and acidic residues" evidence="19">
    <location>
        <begin position="2713"/>
        <end position="2725"/>
    </location>
</feature>
<dbReference type="PROSITE" id="PS00633">
    <property type="entry name" value="BROMODOMAIN_1"/>
    <property type="match status" value="1"/>
</dbReference>
<feature type="compositionally biased region" description="Basic and acidic residues" evidence="19">
    <location>
        <begin position="1673"/>
        <end position="1682"/>
    </location>
</feature>
<feature type="region of interest" description="Disordered" evidence="19">
    <location>
        <begin position="1237"/>
        <end position="1278"/>
    </location>
</feature>
<keyword evidence="8" id="KW-0479">Metal-binding</keyword>
<evidence type="ECO:0000256" key="14">
    <source>
        <dbReference type="ARBA" id="ARBA00023117"/>
    </source>
</evidence>
<feature type="compositionally biased region" description="Low complexity" evidence="19">
    <location>
        <begin position="127"/>
        <end position="147"/>
    </location>
</feature>
<gene>
    <name evidence="25" type="ORF">D9C73_023219</name>
</gene>
<dbReference type="PROSITE" id="PS50868">
    <property type="entry name" value="POST_SET"/>
    <property type="match status" value="1"/>
</dbReference>
<feature type="region of interest" description="Disordered" evidence="19">
    <location>
        <begin position="733"/>
        <end position="825"/>
    </location>
</feature>
<feature type="compositionally biased region" description="Polar residues" evidence="19">
    <location>
        <begin position="1380"/>
        <end position="1389"/>
    </location>
</feature>
<feature type="compositionally biased region" description="Polar residues" evidence="19">
    <location>
        <begin position="870"/>
        <end position="879"/>
    </location>
</feature>
<dbReference type="Gene3D" id="1.20.920.10">
    <property type="entry name" value="Bromodomain-like"/>
    <property type="match status" value="1"/>
</dbReference>
<evidence type="ECO:0000256" key="18">
    <source>
        <dbReference type="PROSITE-ProRule" id="PRU00035"/>
    </source>
</evidence>
<dbReference type="InterPro" id="IPR001025">
    <property type="entry name" value="BAH_dom"/>
</dbReference>
<keyword evidence="17" id="KW-0539">Nucleus</keyword>
<dbReference type="GO" id="GO:0032259">
    <property type="term" value="P:methylation"/>
    <property type="evidence" value="ECO:0007669"/>
    <property type="project" value="UniProtKB-KW"/>
</dbReference>
<feature type="compositionally biased region" description="Basic residues" evidence="19">
    <location>
        <begin position="496"/>
        <end position="506"/>
    </location>
</feature>
<evidence type="ECO:0000256" key="5">
    <source>
        <dbReference type="ARBA" id="ARBA00022603"/>
    </source>
</evidence>
<feature type="compositionally biased region" description="Gly residues" evidence="19">
    <location>
        <begin position="955"/>
        <end position="964"/>
    </location>
</feature>
<dbReference type="Gene3D" id="2.170.270.10">
    <property type="entry name" value="SET domain"/>
    <property type="match status" value="1"/>
</dbReference>
<evidence type="ECO:0000256" key="19">
    <source>
        <dbReference type="SAM" id="MobiDB-lite"/>
    </source>
</evidence>
<dbReference type="GO" id="GO:0005694">
    <property type="term" value="C:chromosome"/>
    <property type="evidence" value="ECO:0007669"/>
    <property type="project" value="UniProtKB-SubCell"/>
</dbReference>
<feature type="compositionally biased region" description="Pro residues" evidence="19">
    <location>
        <begin position="903"/>
        <end position="912"/>
    </location>
</feature>
<dbReference type="SMART" id="SM00439">
    <property type="entry name" value="BAH"/>
    <property type="match status" value="1"/>
</dbReference>
<feature type="compositionally biased region" description="Polar residues" evidence="19">
    <location>
        <begin position="246"/>
        <end position="258"/>
    </location>
</feature>
<dbReference type="PROSITE" id="PS50280">
    <property type="entry name" value="SET"/>
    <property type="match status" value="1"/>
</dbReference>
<dbReference type="SMART" id="SM00317">
    <property type="entry name" value="SET"/>
    <property type="match status" value="1"/>
</dbReference>
<dbReference type="FunFam" id="1.20.920.10:FF:000025">
    <property type="entry name" value="Histone-lysine N-methyltransferase"/>
    <property type="match status" value="1"/>
</dbReference>
<keyword evidence="26" id="KW-1185">Reference proteome</keyword>
<feature type="compositionally biased region" description="Low complexity" evidence="19">
    <location>
        <begin position="162"/>
        <end position="174"/>
    </location>
</feature>
<feature type="compositionally biased region" description="Polar residues" evidence="19">
    <location>
        <begin position="1755"/>
        <end position="1768"/>
    </location>
</feature>
<feature type="compositionally biased region" description="Basic residues" evidence="19">
    <location>
        <begin position="1610"/>
        <end position="1636"/>
    </location>
</feature>
<feature type="domain" description="Bromo" evidence="20">
    <location>
        <begin position="2247"/>
        <end position="2317"/>
    </location>
</feature>
<dbReference type="Gene3D" id="3.30.40.10">
    <property type="entry name" value="Zinc/RING finger domain, C3HC4 (zinc finger)"/>
    <property type="match status" value="1"/>
</dbReference>
<dbReference type="GO" id="GO:0005654">
    <property type="term" value="C:nucleoplasm"/>
    <property type="evidence" value="ECO:0007669"/>
    <property type="project" value="TreeGrafter"/>
</dbReference>
<dbReference type="FunFam" id="3.30.40.10:FF:000113">
    <property type="entry name" value="Histone-lysine N-methyltransferase"/>
    <property type="match status" value="1"/>
</dbReference>
<evidence type="ECO:0000256" key="9">
    <source>
        <dbReference type="ARBA" id="ARBA00022737"/>
    </source>
</evidence>
<feature type="domain" description="AWS" evidence="24">
    <location>
        <begin position="1914"/>
        <end position="1965"/>
    </location>
</feature>
<evidence type="ECO:0000256" key="3">
    <source>
        <dbReference type="ARBA" id="ARBA00022454"/>
    </source>
</evidence>
<evidence type="ECO:0000256" key="12">
    <source>
        <dbReference type="ARBA" id="ARBA00022853"/>
    </source>
</evidence>
<protein>
    <submittedName>
        <fullName evidence="25">Histone-lysine N-methyltransferase ASH1L</fullName>
    </submittedName>
</protein>
<evidence type="ECO:0000259" key="21">
    <source>
        <dbReference type="PROSITE" id="PS50280"/>
    </source>
</evidence>
<dbReference type="Proteomes" id="UP000298787">
    <property type="component" value="Chromosome 20"/>
</dbReference>
<dbReference type="PANTHER" id="PTHR46147:SF1">
    <property type="entry name" value="HISTONE-LYSINE N-METHYLTRANSFERASE ASH1L"/>
    <property type="match status" value="1"/>
</dbReference>
<dbReference type="EMBL" id="CM014097">
    <property type="protein sequence ID" value="TKS88351.1"/>
    <property type="molecule type" value="Genomic_DNA"/>
</dbReference>
<dbReference type="SMART" id="SM00249">
    <property type="entry name" value="PHD"/>
    <property type="match status" value="1"/>
</dbReference>
<keyword evidence="14 18" id="KW-0103">Bromodomain</keyword>
<feature type="domain" description="Post-SET" evidence="22">
    <location>
        <begin position="2092"/>
        <end position="2108"/>
    </location>
</feature>
<dbReference type="InterPro" id="IPR001487">
    <property type="entry name" value="Bromodomain"/>
</dbReference>
<feature type="compositionally biased region" description="Polar residues" evidence="19">
    <location>
        <begin position="924"/>
        <end position="949"/>
    </location>
</feature>
<accession>A0A4U5VKJ1</accession>
<feature type="region of interest" description="Disordered" evidence="19">
    <location>
        <begin position="1002"/>
        <end position="1071"/>
    </location>
</feature>
<dbReference type="SMART" id="SM00297">
    <property type="entry name" value="BROMO"/>
    <property type="match status" value="1"/>
</dbReference>
<evidence type="ECO:0000259" key="20">
    <source>
        <dbReference type="PROSITE" id="PS50014"/>
    </source>
</evidence>
<feature type="compositionally biased region" description="Polar residues" evidence="19">
    <location>
        <begin position="1498"/>
        <end position="1512"/>
    </location>
</feature>
<dbReference type="STRING" id="240159.A0A4U5VKJ1"/>
<feature type="compositionally biased region" description="Low complexity" evidence="19">
    <location>
        <begin position="1390"/>
        <end position="1406"/>
    </location>
</feature>
<dbReference type="PROSITE" id="PS01359">
    <property type="entry name" value="ZF_PHD_1"/>
    <property type="match status" value="1"/>
</dbReference>
<evidence type="ECO:0000256" key="11">
    <source>
        <dbReference type="ARBA" id="ARBA00022833"/>
    </source>
</evidence>
<feature type="compositionally biased region" description="Basic residues" evidence="19">
    <location>
        <begin position="880"/>
        <end position="902"/>
    </location>
</feature>
<feature type="compositionally biased region" description="Low complexity" evidence="19">
    <location>
        <begin position="790"/>
        <end position="820"/>
    </location>
</feature>
<dbReference type="SUPFAM" id="SSF47370">
    <property type="entry name" value="Bromodomain"/>
    <property type="match status" value="1"/>
</dbReference>
<feature type="region of interest" description="Disordered" evidence="19">
    <location>
        <begin position="843"/>
        <end position="964"/>
    </location>
</feature>
<feature type="compositionally biased region" description="Pro residues" evidence="19">
    <location>
        <begin position="1658"/>
        <end position="1668"/>
    </location>
</feature>
<feature type="compositionally biased region" description="Basic residues" evidence="19">
    <location>
        <begin position="575"/>
        <end position="585"/>
    </location>
</feature>
<dbReference type="Pfam" id="PF00439">
    <property type="entry name" value="Bromodomain"/>
    <property type="match status" value="1"/>
</dbReference>
<dbReference type="InterPro" id="IPR017956">
    <property type="entry name" value="AT_hook_DNA-bd_motif"/>
</dbReference>
<feature type="compositionally biased region" description="Pro residues" evidence="19">
    <location>
        <begin position="540"/>
        <end position="564"/>
    </location>
</feature>
<feature type="domain" description="SET" evidence="21">
    <location>
        <begin position="1968"/>
        <end position="2084"/>
    </location>
</feature>
<feature type="compositionally biased region" description="Acidic residues" evidence="19">
    <location>
        <begin position="2694"/>
        <end position="2712"/>
    </location>
</feature>
<reference evidence="25 26" key="1">
    <citation type="submission" date="2019-01" db="EMBL/GenBank/DDBJ databases">
        <title>Genome Assembly of Collichthys lucidus.</title>
        <authorList>
            <person name="Cai M."/>
            <person name="Xiao S."/>
        </authorList>
    </citation>
    <scope>NUCLEOTIDE SEQUENCE [LARGE SCALE GENOMIC DNA]</scope>
    <source>
        <strain evidence="25">JT15FE1705JMU</strain>
        <tissue evidence="25">Muscle</tissue>
    </source>
</reference>
<dbReference type="InterPro" id="IPR043320">
    <property type="entry name" value="Bromo_ASH1L"/>
</dbReference>
<dbReference type="GO" id="GO:0003682">
    <property type="term" value="F:chromatin binding"/>
    <property type="evidence" value="ECO:0007669"/>
    <property type="project" value="InterPro"/>
</dbReference>
<feature type="region of interest" description="Disordered" evidence="19">
    <location>
        <begin position="2619"/>
        <end position="2725"/>
    </location>
</feature>
<comment type="subcellular location">
    <subcellularLocation>
        <location evidence="2">Chromosome</location>
    </subcellularLocation>
    <subcellularLocation>
        <location evidence="1">Nucleus</location>
    </subcellularLocation>
</comment>
<feature type="compositionally biased region" description="Acidic residues" evidence="19">
    <location>
        <begin position="2672"/>
        <end position="2682"/>
    </location>
</feature>
<dbReference type="InterPro" id="IPR006560">
    <property type="entry name" value="AWS_dom"/>
</dbReference>
<dbReference type="GO" id="GO:0006355">
    <property type="term" value="P:regulation of DNA-templated transcription"/>
    <property type="evidence" value="ECO:0007669"/>
    <property type="project" value="TreeGrafter"/>
</dbReference>
<feature type="compositionally biased region" description="Low complexity" evidence="19">
    <location>
        <begin position="1345"/>
        <end position="1356"/>
    </location>
</feature>
<dbReference type="Pfam" id="PF20826">
    <property type="entry name" value="PHD_5"/>
    <property type="match status" value="1"/>
</dbReference>
<feature type="compositionally biased region" description="Acidic residues" evidence="19">
    <location>
        <begin position="1477"/>
        <end position="1491"/>
    </location>
</feature>
<dbReference type="InterPro" id="IPR001214">
    <property type="entry name" value="SET_dom"/>
</dbReference>
<feature type="domain" description="BAH" evidence="23">
    <location>
        <begin position="2455"/>
        <end position="2592"/>
    </location>
</feature>
<dbReference type="Pfam" id="PF00856">
    <property type="entry name" value="SET"/>
    <property type="match status" value="1"/>
</dbReference>
<dbReference type="SMART" id="SM00508">
    <property type="entry name" value="PostSET"/>
    <property type="match status" value="1"/>
</dbReference>
<dbReference type="InterPro" id="IPR018359">
    <property type="entry name" value="Bromodomain_CS"/>
</dbReference>
<dbReference type="Gene3D" id="2.30.30.490">
    <property type="match status" value="1"/>
</dbReference>
<dbReference type="PROSITE" id="PS50014">
    <property type="entry name" value="BROMODOMAIN_2"/>
    <property type="match status" value="1"/>
</dbReference>
<feature type="region of interest" description="Disordered" evidence="19">
    <location>
        <begin position="312"/>
        <end position="674"/>
    </location>
</feature>
<evidence type="ECO:0000256" key="17">
    <source>
        <dbReference type="ARBA" id="ARBA00023242"/>
    </source>
</evidence>
<organism evidence="25 26">
    <name type="scientific">Collichthys lucidus</name>
    <name type="common">Big head croaker</name>
    <name type="synonym">Sciaena lucida</name>
    <dbReference type="NCBI Taxonomy" id="240159"/>
    <lineage>
        <taxon>Eukaryota</taxon>
        <taxon>Metazoa</taxon>
        <taxon>Chordata</taxon>
        <taxon>Craniata</taxon>
        <taxon>Vertebrata</taxon>
        <taxon>Euteleostomi</taxon>
        <taxon>Actinopterygii</taxon>
        <taxon>Neopterygii</taxon>
        <taxon>Teleostei</taxon>
        <taxon>Neoteleostei</taxon>
        <taxon>Acanthomorphata</taxon>
        <taxon>Eupercaria</taxon>
        <taxon>Sciaenidae</taxon>
        <taxon>Collichthys</taxon>
    </lineage>
</organism>
<dbReference type="PANTHER" id="PTHR46147">
    <property type="entry name" value="HISTONE-LYSINE N-METHYLTRANSFERASE ASH1"/>
    <property type="match status" value="1"/>
</dbReference>
<keyword evidence="3" id="KW-0158">Chromosome</keyword>
<feature type="region of interest" description="Disordered" evidence="19">
    <location>
        <begin position="1325"/>
        <end position="1437"/>
    </location>
</feature>
<keyword evidence="5 25" id="KW-0489">Methyltransferase</keyword>
<evidence type="ECO:0000256" key="10">
    <source>
        <dbReference type="ARBA" id="ARBA00022771"/>
    </source>
</evidence>
<feature type="compositionally biased region" description="Basic residues" evidence="19">
    <location>
        <begin position="1706"/>
        <end position="1715"/>
    </location>
</feature>
<evidence type="ECO:0000256" key="1">
    <source>
        <dbReference type="ARBA" id="ARBA00004123"/>
    </source>
</evidence>
<evidence type="ECO:0000256" key="13">
    <source>
        <dbReference type="ARBA" id="ARBA00023015"/>
    </source>
</evidence>
<evidence type="ECO:0000256" key="15">
    <source>
        <dbReference type="ARBA" id="ARBA00023159"/>
    </source>
</evidence>
<dbReference type="InterPro" id="IPR003616">
    <property type="entry name" value="Post-SET_dom"/>
</dbReference>
<evidence type="ECO:0000256" key="8">
    <source>
        <dbReference type="ARBA" id="ARBA00022723"/>
    </source>
</evidence>
<feature type="compositionally biased region" description="Basic residues" evidence="19">
    <location>
        <begin position="1645"/>
        <end position="1657"/>
    </location>
</feature>
<evidence type="ECO:0000256" key="2">
    <source>
        <dbReference type="ARBA" id="ARBA00004286"/>
    </source>
</evidence>
<dbReference type="FunFam" id="2.30.30.490:FF:000056">
    <property type="entry name" value="Ash1 (absent, small, or homeotic)-like"/>
    <property type="match status" value="1"/>
</dbReference>
<feature type="compositionally biased region" description="Basic residues" evidence="19">
    <location>
        <begin position="1058"/>
        <end position="1071"/>
    </location>
</feature>
<name>A0A4U5VKJ1_COLLU</name>
<feature type="compositionally biased region" description="Basic residues" evidence="19">
    <location>
        <begin position="633"/>
        <end position="642"/>
    </location>
</feature>
<feature type="compositionally biased region" description="Basic and acidic residues" evidence="19">
    <location>
        <begin position="1519"/>
        <end position="1549"/>
    </location>
</feature>
<dbReference type="FunFam" id="2.170.270.10:FF:000011">
    <property type="entry name" value="Histone-lysine N-methyltransferase"/>
    <property type="match status" value="1"/>
</dbReference>
<feature type="compositionally biased region" description="Basic and acidic residues" evidence="19">
    <location>
        <begin position="22"/>
        <end position="47"/>
    </location>
</feature>
<keyword evidence="6 25" id="KW-0808">Transferase</keyword>
<feature type="compositionally biased region" description="Low complexity" evidence="19">
    <location>
        <begin position="378"/>
        <end position="389"/>
    </location>
</feature>